<gene>
    <name evidence="2" type="ORF">HME9304_01425</name>
</gene>
<dbReference type="InterPro" id="IPR024775">
    <property type="entry name" value="DinB-like"/>
</dbReference>
<proteinExistence type="predicted"/>
<dbReference type="Proteomes" id="UP000248536">
    <property type="component" value="Chromosome"/>
</dbReference>
<organism evidence="2 3">
    <name type="scientific">Flagellimonas maritima</name>
    <dbReference type="NCBI Taxonomy" id="1383885"/>
    <lineage>
        <taxon>Bacteria</taxon>
        <taxon>Pseudomonadati</taxon>
        <taxon>Bacteroidota</taxon>
        <taxon>Flavobacteriia</taxon>
        <taxon>Flavobacteriales</taxon>
        <taxon>Flavobacteriaceae</taxon>
        <taxon>Flagellimonas</taxon>
    </lineage>
</organism>
<dbReference type="KEGG" id="spon:HME9304_01425"/>
<evidence type="ECO:0000313" key="2">
    <source>
        <dbReference type="EMBL" id="AWX44424.1"/>
    </source>
</evidence>
<name>A0A2Z4LS69_9FLAO</name>
<evidence type="ECO:0000259" key="1">
    <source>
        <dbReference type="Pfam" id="PF12867"/>
    </source>
</evidence>
<dbReference type="EMBL" id="CP030104">
    <property type="protein sequence ID" value="AWX44424.1"/>
    <property type="molecule type" value="Genomic_DNA"/>
</dbReference>
<protein>
    <recommendedName>
        <fullName evidence="1">DinB-like domain-containing protein</fullName>
    </recommendedName>
</protein>
<dbReference type="Gene3D" id="1.20.120.450">
    <property type="entry name" value="dinb family like domain"/>
    <property type="match status" value="1"/>
</dbReference>
<reference evidence="2 3" key="1">
    <citation type="submission" date="2018-06" db="EMBL/GenBank/DDBJ databases">
        <title>Spongiibacterium sp. HME9304 Genome sequencing and assembly.</title>
        <authorList>
            <person name="Kang H."/>
            <person name="Kim H."/>
            <person name="Joh K."/>
        </authorList>
    </citation>
    <scope>NUCLEOTIDE SEQUENCE [LARGE SCALE GENOMIC DNA]</scope>
    <source>
        <strain evidence="2 3">HME9304</strain>
    </source>
</reference>
<dbReference type="SUPFAM" id="SSF109854">
    <property type="entry name" value="DinB/YfiT-like putative metalloenzymes"/>
    <property type="match status" value="1"/>
</dbReference>
<dbReference type="OrthoDB" id="1524454at2"/>
<keyword evidence="3" id="KW-1185">Reference proteome</keyword>
<sequence>MAALVLTSENQIQRLNHILNTVKKHQTLDLTTLKTPPNPQAWNIVEVIAHLNIAYGKYVEKINDALAKSADIEKESEGFKARRWQKFVFEGQRPKNGVRKMKMKTMKRFEPLLDKTELTEEKIDEVFDEFFDLHNHFKQSILKSRNKDVTKIKITSAIGPIVKFYLPEAFEFLLCHLERHMVQIDEILA</sequence>
<evidence type="ECO:0000313" key="3">
    <source>
        <dbReference type="Proteomes" id="UP000248536"/>
    </source>
</evidence>
<dbReference type="AlphaFoldDB" id="A0A2Z4LS69"/>
<feature type="domain" description="DinB-like" evidence="1">
    <location>
        <begin position="27"/>
        <end position="184"/>
    </location>
</feature>
<dbReference type="Pfam" id="PF12867">
    <property type="entry name" value="DinB_2"/>
    <property type="match status" value="1"/>
</dbReference>
<dbReference type="InterPro" id="IPR034660">
    <property type="entry name" value="DinB/YfiT-like"/>
</dbReference>
<accession>A0A2Z4LS69</accession>